<dbReference type="PANTHER" id="PTHR30537">
    <property type="entry name" value="HTH-TYPE TRANSCRIPTIONAL REGULATOR"/>
    <property type="match status" value="1"/>
</dbReference>
<dbReference type="PROSITE" id="PS50931">
    <property type="entry name" value="HTH_LYSR"/>
    <property type="match status" value="1"/>
</dbReference>
<dbReference type="RefSeq" id="WP_138321531.1">
    <property type="nucleotide sequence ID" value="NZ_VCBC01000021.1"/>
</dbReference>
<proteinExistence type="inferred from homology"/>
<dbReference type="PANTHER" id="PTHR30537:SF5">
    <property type="entry name" value="HTH-TYPE TRANSCRIPTIONAL ACTIVATOR TTDR-RELATED"/>
    <property type="match status" value="1"/>
</dbReference>
<evidence type="ECO:0000313" key="6">
    <source>
        <dbReference type="EMBL" id="TLU61023.1"/>
    </source>
</evidence>
<sequence>MNIDHLKLFVRLANTHNISSAGKELGLSPAVASSYLNKLELELGTRLLNRTTRKVSLTEQGQAFLPHALDVLDQVEAARASVGVGKKTPQGTLRIAAPASFGRMHIQPALKAFLEKFPDLTLDLRLSDTMVNLVEGGFDIAIRNAALHDSTLIARKLAPDTRILVASPDYLKKHGEPESPQDLTAHWCVNLIGLENWVFSDNGKSYSVRPTARLRVDDGQAMRDACIDGLGISVCSTWIAYQALENGELVQVLKDYQLTSDTDIWAVYPSARLLAPKVRAFIDFFAERFGDKPYWDKI</sequence>
<evidence type="ECO:0000259" key="5">
    <source>
        <dbReference type="PROSITE" id="PS50931"/>
    </source>
</evidence>
<dbReference type="SUPFAM" id="SSF53850">
    <property type="entry name" value="Periplasmic binding protein-like II"/>
    <property type="match status" value="1"/>
</dbReference>
<dbReference type="OrthoDB" id="9786526at2"/>
<protein>
    <submittedName>
        <fullName evidence="6">LysR family transcriptional regulator</fullName>
    </submittedName>
</protein>
<dbReference type="InterPro" id="IPR000847">
    <property type="entry name" value="LysR_HTH_N"/>
</dbReference>
<dbReference type="Pfam" id="PF00126">
    <property type="entry name" value="HTH_1"/>
    <property type="match status" value="1"/>
</dbReference>
<dbReference type="InterPro" id="IPR058163">
    <property type="entry name" value="LysR-type_TF_proteobact-type"/>
</dbReference>
<dbReference type="FunFam" id="1.10.10.10:FF:000001">
    <property type="entry name" value="LysR family transcriptional regulator"/>
    <property type="match status" value="1"/>
</dbReference>
<comment type="similarity">
    <text evidence="1">Belongs to the LysR transcriptional regulatory family.</text>
</comment>
<organism evidence="6 7">
    <name type="scientific">Thalassotalea litorea</name>
    <dbReference type="NCBI Taxonomy" id="2020715"/>
    <lineage>
        <taxon>Bacteria</taxon>
        <taxon>Pseudomonadati</taxon>
        <taxon>Pseudomonadota</taxon>
        <taxon>Gammaproteobacteria</taxon>
        <taxon>Alteromonadales</taxon>
        <taxon>Colwelliaceae</taxon>
        <taxon>Thalassotalea</taxon>
    </lineage>
</organism>
<dbReference type="Pfam" id="PF03466">
    <property type="entry name" value="LysR_substrate"/>
    <property type="match status" value="1"/>
</dbReference>
<dbReference type="InterPro" id="IPR005119">
    <property type="entry name" value="LysR_subst-bd"/>
</dbReference>
<dbReference type="EMBL" id="VCBC01000021">
    <property type="protein sequence ID" value="TLU61023.1"/>
    <property type="molecule type" value="Genomic_DNA"/>
</dbReference>
<evidence type="ECO:0000256" key="3">
    <source>
        <dbReference type="ARBA" id="ARBA00023125"/>
    </source>
</evidence>
<dbReference type="Gene3D" id="3.40.190.290">
    <property type="match status" value="1"/>
</dbReference>
<keyword evidence="7" id="KW-1185">Reference proteome</keyword>
<name>A0A5R9ICC5_9GAMM</name>
<evidence type="ECO:0000256" key="4">
    <source>
        <dbReference type="ARBA" id="ARBA00023163"/>
    </source>
</evidence>
<evidence type="ECO:0000256" key="2">
    <source>
        <dbReference type="ARBA" id="ARBA00023015"/>
    </source>
</evidence>
<dbReference type="Gene3D" id="1.10.10.10">
    <property type="entry name" value="Winged helix-like DNA-binding domain superfamily/Winged helix DNA-binding domain"/>
    <property type="match status" value="1"/>
</dbReference>
<accession>A0A5R9ICC5</accession>
<gene>
    <name evidence="6" type="ORF">FE810_16065</name>
</gene>
<dbReference type="GO" id="GO:0003677">
    <property type="term" value="F:DNA binding"/>
    <property type="evidence" value="ECO:0007669"/>
    <property type="project" value="UniProtKB-KW"/>
</dbReference>
<dbReference type="GO" id="GO:0003700">
    <property type="term" value="F:DNA-binding transcription factor activity"/>
    <property type="evidence" value="ECO:0007669"/>
    <property type="project" value="InterPro"/>
</dbReference>
<comment type="caution">
    <text evidence="6">The sequence shown here is derived from an EMBL/GenBank/DDBJ whole genome shotgun (WGS) entry which is preliminary data.</text>
</comment>
<evidence type="ECO:0000256" key="1">
    <source>
        <dbReference type="ARBA" id="ARBA00009437"/>
    </source>
</evidence>
<keyword evidence="2" id="KW-0805">Transcription regulation</keyword>
<dbReference type="InterPro" id="IPR036390">
    <property type="entry name" value="WH_DNA-bd_sf"/>
</dbReference>
<dbReference type="FunFam" id="3.40.190.290:FF:000001">
    <property type="entry name" value="Transcriptional regulator, LysR family"/>
    <property type="match status" value="1"/>
</dbReference>
<dbReference type="SUPFAM" id="SSF46785">
    <property type="entry name" value="Winged helix' DNA-binding domain"/>
    <property type="match status" value="1"/>
</dbReference>
<dbReference type="AlphaFoldDB" id="A0A5R9ICC5"/>
<dbReference type="CDD" id="cd08422">
    <property type="entry name" value="PBP2_CrgA_like"/>
    <property type="match status" value="1"/>
</dbReference>
<dbReference type="Proteomes" id="UP000307790">
    <property type="component" value="Unassembled WGS sequence"/>
</dbReference>
<feature type="domain" description="HTH lysR-type" evidence="5">
    <location>
        <begin position="1"/>
        <end position="58"/>
    </location>
</feature>
<keyword evidence="3" id="KW-0238">DNA-binding</keyword>
<keyword evidence="4" id="KW-0804">Transcription</keyword>
<reference evidence="6 7" key="1">
    <citation type="submission" date="2019-05" db="EMBL/GenBank/DDBJ databases">
        <title>Genome sequences of Thalassotalea litorea 1K03283.</title>
        <authorList>
            <person name="Zhang D."/>
        </authorList>
    </citation>
    <scope>NUCLEOTIDE SEQUENCE [LARGE SCALE GENOMIC DNA]</scope>
    <source>
        <strain evidence="6 7">MCCC 1K03283</strain>
    </source>
</reference>
<evidence type="ECO:0000313" key="7">
    <source>
        <dbReference type="Proteomes" id="UP000307790"/>
    </source>
</evidence>
<dbReference type="InterPro" id="IPR036388">
    <property type="entry name" value="WH-like_DNA-bd_sf"/>
</dbReference>